<evidence type="ECO:0000256" key="2">
    <source>
        <dbReference type="SAM" id="Phobius"/>
    </source>
</evidence>
<feature type="signal peptide" evidence="3">
    <location>
        <begin position="1"/>
        <end position="20"/>
    </location>
</feature>
<evidence type="ECO:0000256" key="1">
    <source>
        <dbReference type="ARBA" id="ARBA00023157"/>
    </source>
</evidence>
<dbReference type="Pfam" id="PF06119">
    <property type="entry name" value="NIDO"/>
    <property type="match status" value="1"/>
</dbReference>
<dbReference type="GO" id="GO:0007160">
    <property type="term" value="P:cell-matrix adhesion"/>
    <property type="evidence" value="ECO:0007669"/>
    <property type="project" value="InterPro"/>
</dbReference>
<keyword evidence="2" id="KW-0812">Transmembrane</keyword>
<proteinExistence type="predicted"/>
<organism evidence="5">
    <name type="scientific">Amphimedon queenslandica</name>
    <name type="common">Sponge</name>
    <dbReference type="NCBI Taxonomy" id="400682"/>
    <lineage>
        <taxon>Eukaryota</taxon>
        <taxon>Metazoa</taxon>
        <taxon>Porifera</taxon>
        <taxon>Demospongiae</taxon>
        <taxon>Heteroscleromorpha</taxon>
        <taxon>Haplosclerida</taxon>
        <taxon>Niphatidae</taxon>
        <taxon>Amphimedon</taxon>
    </lineage>
</organism>
<feature type="domain" description="NIDO" evidence="4">
    <location>
        <begin position="60"/>
        <end position="224"/>
    </location>
</feature>
<feature type="transmembrane region" description="Helical" evidence="2">
    <location>
        <begin position="577"/>
        <end position="601"/>
    </location>
</feature>
<dbReference type="EnsemblMetazoa" id="Aqu2.1.12725_001">
    <property type="protein sequence ID" value="Aqu2.1.12725_001"/>
    <property type="gene ID" value="Aqu2.1.12725"/>
</dbReference>
<name>A0A1X7TDN8_AMPQE</name>
<evidence type="ECO:0000259" key="4">
    <source>
        <dbReference type="Pfam" id="PF06119"/>
    </source>
</evidence>
<dbReference type="PANTHER" id="PTHR13802:SF52">
    <property type="entry name" value="MUCIN-4"/>
    <property type="match status" value="1"/>
</dbReference>
<dbReference type="InterPro" id="IPR003886">
    <property type="entry name" value="NIDO_dom"/>
</dbReference>
<evidence type="ECO:0000313" key="5">
    <source>
        <dbReference type="EnsemblMetazoa" id="Aqu2.1.12725_001"/>
    </source>
</evidence>
<dbReference type="InParanoid" id="A0A1X7TDN8"/>
<keyword evidence="3" id="KW-0732">Signal</keyword>
<protein>
    <recommendedName>
        <fullName evidence="4">NIDO domain-containing protein</fullName>
    </recommendedName>
</protein>
<dbReference type="PANTHER" id="PTHR13802">
    <property type="entry name" value="MUCIN 4-RELATED"/>
    <property type="match status" value="1"/>
</dbReference>
<keyword evidence="1" id="KW-1015">Disulfide bond</keyword>
<dbReference type="InterPro" id="IPR051495">
    <property type="entry name" value="Epithelial_Barrier/Signaling"/>
</dbReference>
<dbReference type="AlphaFoldDB" id="A0A1X7TDN8"/>
<keyword evidence="2" id="KW-1133">Transmembrane helix</keyword>
<evidence type="ECO:0000256" key="3">
    <source>
        <dbReference type="SAM" id="SignalP"/>
    </source>
</evidence>
<keyword evidence="2" id="KW-0472">Membrane</keyword>
<reference evidence="5" key="1">
    <citation type="submission" date="2017-05" db="UniProtKB">
        <authorList>
            <consortium name="EnsemblMetazoa"/>
        </authorList>
    </citation>
    <scope>IDENTIFICATION</scope>
</reference>
<feature type="chain" id="PRO_5013253948" description="NIDO domain-containing protein" evidence="3">
    <location>
        <begin position="21"/>
        <end position="665"/>
    </location>
</feature>
<accession>A0A1X7TDN8</accession>
<sequence length="665" mass="73981">MMIVLLILIYFNGLLVSSEGNYLPFLYPTNYSTIRNVDDYATNVSLPSPLQFGLSCYTEAWVSTNGLISLGTCYFSHIPNHFPISIPIIAPYWNNNDLSAGKGEVRYAIITPAADPSLCNQVNDYLSNSTGSSVSVEWILWAYWYDVCPFKDKNCIIIQSNHFQVALAFESTATYAVFIYKCGLIRWAWSWSSCSRIGSSRVGISSGDGYYINHPLSNMGNAINIGCYDAVSGWSNIIYRLDQGQKVQNIVKIVSITSDTIVVSWEVYSKKTATLILSITDSYQTVNTTINVTGYDNVYNYTGDIYLCNVYTFKLVPLKTETGCNNNITTISTALTPKPDNVSALYLNNETLVIRFQIYQCFNNEIQLLLAGANGFNTSNPLDINSLQYIDEYYTIHWNIKLNSHSLYYLTVSAIGTHETSSSDVTEISKYNVKDIMIEKGEGIVCFVCVTEMFNECQVMIASITTTLIPQSTQPNGTCYSFTDNGTYTVYAHDIENGLIILTPAVVIQYTVDWIEPSDTEMIFSSIDTLATKWIEPEIVYSSIKSLATQHNHNSVLPNITNTDNRSTETDQSYTSAVLGGLFAISTCAGIILLIILVAILRKKANTGNIDIPVKTEPNSAYEMMQQSNEIPLYSDIDANVEPIYDHIPEEEDGPTTSPSSLVSR</sequence>